<dbReference type="Proteomes" id="UP001374579">
    <property type="component" value="Unassembled WGS sequence"/>
</dbReference>
<dbReference type="PANTHER" id="PTHR32194">
    <property type="entry name" value="METALLOPROTEASE TLDD"/>
    <property type="match status" value="1"/>
</dbReference>
<dbReference type="GO" id="GO:0005839">
    <property type="term" value="C:proteasome core complex"/>
    <property type="evidence" value="ECO:0007669"/>
    <property type="project" value="InterPro"/>
</dbReference>
<dbReference type="GO" id="GO:0051603">
    <property type="term" value="P:proteolysis involved in protein catabolic process"/>
    <property type="evidence" value="ECO:0007669"/>
    <property type="project" value="InterPro"/>
</dbReference>
<keyword evidence="3 4" id="KW-0539">Nucleus</keyword>
<organism evidence="5 6">
    <name type="scientific">Littorina saxatilis</name>
    <dbReference type="NCBI Taxonomy" id="31220"/>
    <lineage>
        <taxon>Eukaryota</taxon>
        <taxon>Metazoa</taxon>
        <taxon>Spiralia</taxon>
        <taxon>Lophotrochozoa</taxon>
        <taxon>Mollusca</taxon>
        <taxon>Gastropoda</taxon>
        <taxon>Caenogastropoda</taxon>
        <taxon>Littorinimorpha</taxon>
        <taxon>Littorinoidea</taxon>
        <taxon>Littorinidae</taxon>
        <taxon>Littorina</taxon>
    </lineage>
</organism>
<dbReference type="CDD" id="cd03757">
    <property type="entry name" value="proteasome_beta_type_1"/>
    <property type="match status" value="1"/>
</dbReference>
<evidence type="ECO:0000313" key="5">
    <source>
        <dbReference type="EMBL" id="KAK7094652.1"/>
    </source>
</evidence>
<dbReference type="InterPro" id="IPR029055">
    <property type="entry name" value="Ntn_hydrolases_N"/>
</dbReference>
<dbReference type="Gene3D" id="3.60.20.10">
    <property type="entry name" value="Glutamine Phosphoribosylpyrophosphate, subunit 1, domain 1"/>
    <property type="match status" value="1"/>
</dbReference>
<dbReference type="GO" id="GO:0005634">
    <property type="term" value="C:nucleus"/>
    <property type="evidence" value="ECO:0007669"/>
    <property type="project" value="UniProtKB-SubCell"/>
</dbReference>
<evidence type="ECO:0000256" key="1">
    <source>
        <dbReference type="ARBA" id="ARBA00022490"/>
    </source>
</evidence>
<evidence type="ECO:0000256" key="2">
    <source>
        <dbReference type="ARBA" id="ARBA00022942"/>
    </source>
</evidence>
<keyword evidence="1 4" id="KW-0963">Cytoplasm</keyword>
<comment type="caution">
    <text evidence="5">The sequence shown here is derived from an EMBL/GenBank/DDBJ whole genome shotgun (WGS) entry which is preliminary data.</text>
</comment>
<comment type="similarity">
    <text evidence="4">Belongs to the peptidase T1B family.</text>
</comment>
<evidence type="ECO:0000256" key="3">
    <source>
        <dbReference type="ARBA" id="ARBA00023242"/>
    </source>
</evidence>
<sequence length="236" mass="26268">MEAMAMMPYQQEQTNHIERPIQHRFSPYDFNGGTVLAIAGEDFAVIASDTRLMTGFSILARDVPKTTQYTTNTVVGSCGFHGDVLTLTKVIQTRLKMFTYLHQKEMDTSSVAAMLSTVLYYRRFFPYYVYNIVAGIDTEGKGCVYSFDPVGSYERETYRAGGSASSMLQPLLDNQIGMKNQEGAKQVPLAKAKAVALVKDVFTSAAERDIHTGDAVCIHVITKQGTTKETYPLRRD</sequence>
<dbReference type="SUPFAM" id="SSF56235">
    <property type="entry name" value="N-terminal nucleophile aminohydrolases (Ntn hydrolases)"/>
    <property type="match status" value="1"/>
</dbReference>
<evidence type="ECO:0000313" key="6">
    <source>
        <dbReference type="Proteomes" id="UP001374579"/>
    </source>
</evidence>
<dbReference type="PROSITE" id="PS51476">
    <property type="entry name" value="PROTEASOME_BETA_2"/>
    <property type="match status" value="1"/>
</dbReference>
<dbReference type="InterPro" id="IPR016050">
    <property type="entry name" value="Proteasome_bsu_CS"/>
</dbReference>
<evidence type="ECO:0000256" key="4">
    <source>
        <dbReference type="RuleBase" id="RU004203"/>
    </source>
</evidence>
<dbReference type="InterPro" id="IPR001353">
    <property type="entry name" value="Proteasome_sua/b"/>
</dbReference>
<gene>
    <name evidence="5" type="ORF">V1264_006177</name>
</gene>
<comment type="function">
    <text evidence="4">Component of the proteasome, a multicatalytic proteinase complex which is characterized by its ability to cleave peptides with Arg, Phe, Tyr, Leu, and Glu adjacent to the leaving group at neutral or slightly basic pH. The proteasome has an ATP-dependent proteolytic activity.</text>
</comment>
<keyword evidence="2 4" id="KW-0647">Proteasome</keyword>
<reference evidence="5 6" key="1">
    <citation type="submission" date="2024-02" db="EMBL/GenBank/DDBJ databases">
        <title>Chromosome-scale genome assembly of the rough periwinkle Littorina saxatilis.</title>
        <authorList>
            <person name="De Jode A."/>
            <person name="Faria R."/>
            <person name="Formenti G."/>
            <person name="Sims Y."/>
            <person name="Smith T.P."/>
            <person name="Tracey A."/>
            <person name="Wood J.M.D."/>
            <person name="Zagrodzka Z.B."/>
            <person name="Johannesson K."/>
            <person name="Butlin R.K."/>
            <person name="Leder E.H."/>
        </authorList>
    </citation>
    <scope>NUCLEOTIDE SEQUENCE [LARGE SCALE GENOMIC DNA]</scope>
    <source>
        <strain evidence="5">Snail1</strain>
        <tissue evidence="5">Muscle</tissue>
    </source>
</reference>
<dbReference type="FunFam" id="3.60.20.10:FF:000033">
    <property type="entry name" value="Proteasome subunit beta"/>
    <property type="match status" value="1"/>
</dbReference>
<keyword evidence="6" id="KW-1185">Reference proteome</keyword>
<accession>A0AAN9G4M0</accession>
<protein>
    <recommendedName>
        <fullName evidence="4">Proteasome subunit beta</fullName>
    </recommendedName>
</protein>
<name>A0AAN9G4M0_9CAEN</name>
<comment type="subunit">
    <text evidence="4">Component of the proteasome complex.</text>
</comment>
<dbReference type="Pfam" id="PF00227">
    <property type="entry name" value="Proteasome"/>
    <property type="match status" value="1"/>
</dbReference>
<dbReference type="AlphaFoldDB" id="A0AAN9G4M0"/>
<dbReference type="InterPro" id="IPR023333">
    <property type="entry name" value="Proteasome_suB-type"/>
</dbReference>
<comment type="subcellular location">
    <subcellularLocation>
        <location evidence="4">Cytoplasm</location>
    </subcellularLocation>
    <subcellularLocation>
        <location evidence="4">Nucleus</location>
    </subcellularLocation>
</comment>
<dbReference type="EMBL" id="JBAMIC010000018">
    <property type="protein sequence ID" value="KAK7094652.1"/>
    <property type="molecule type" value="Genomic_DNA"/>
</dbReference>
<dbReference type="GO" id="GO:0005737">
    <property type="term" value="C:cytoplasm"/>
    <property type="evidence" value="ECO:0007669"/>
    <property type="project" value="UniProtKB-SubCell"/>
</dbReference>
<dbReference type="PROSITE" id="PS00854">
    <property type="entry name" value="PROTEASOME_BETA_1"/>
    <property type="match status" value="1"/>
</dbReference>
<dbReference type="PANTHER" id="PTHR32194:SF2">
    <property type="entry name" value="PROTEASOME SUBUNIT BETA TYPE-1"/>
    <property type="match status" value="1"/>
</dbReference>
<proteinExistence type="inferred from homology"/>